<evidence type="ECO:0000256" key="1">
    <source>
        <dbReference type="ARBA" id="ARBA00001971"/>
    </source>
</evidence>
<evidence type="ECO:0000256" key="9">
    <source>
        <dbReference type="RuleBase" id="RU000461"/>
    </source>
</evidence>
<dbReference type="PROSITE" id="PS00086">
    <property type="entry name" value="CYTOCHROME_P450"/>
    <property type="match status" value="1"/>
</dbReference>
<proteinExistence type="inferred from homology"/>
<gene>
    <name evidence="10" type="ORF">LITE_LOCUS33287</name>
</gene>
<dbReference type="CDD" id="cd11064">
    <property type="entry name" value="CYP86A"/>
    <property type="match status" value="1"/>
</dbReference>
<comment type="caution">
    <text evidence="10">The sequence shown here is derived from an EMBL/GenBank/DDBJ whole genome shotgun (WGS) entry which is preliminary data.</text>
</comment>
<name>A0AAV0NGU7_9ROSI</name>
<keyword evidence="7 9" id="KW-0503">Monooxygenase</keyword>
<evidence type="ECO:0008006" key="12">
    <source>
        <dbReference type="Google" id="ProtNLM"/>
    </source>
</evidence>
<dbReference type="GO" id="GO:0006629">
    <property type="term" value="P:lipid metabolic process"/>
    <property type="evidence" value="ECO:0007669"/>
    <property type="project" value="UniProtKB-ARBA"/>
</dbReference>
<dbReference type="SUPFAM" id="SSF48264">
    <property type="entry name" value="Cytochrome P450"/>
    <property type="match status" value="1"/>
</dbReference>
<protein>
    <recommendedName>
        <fullName evidence="12">Cytochrome P450</fullName>
    </recommendedName>
</protein>
<dbReference type="GO" id="GO:0020037">
    <property type="term" value="F:heme binding"/>
    <property type="evidence" value="ECO:0007669"/>
    <property type="project" value="InterPro"/>
</dbReference>
<dbReference type="InterPro" id="IPR001128">
    <property type="entry name" value="Cyt_P450"/>
</dbReference>
<keyword evidence="5 9" id="KW-0560">Oxidoreductase</keyword>
<comment type="cofactor">
    <cofactor evidence="1 8">
        <name>heme</name>
        <dbReference type="ChEBI" id="CHEBI:30413"/>
    </cofactor>
</comment>
<dbReference type="PANTHER" id="PTHR24296">
    <property type="entry name" value="CYTOCHROME P450"/>
    <property type="match status" value="1"/>
</dbReference>
<dbReference type="PRINTS" id="PR00385">
    <property type="entry name" value="P450"/>
</dbReference>
<evidence type="ECO:0000256" key="7">
    <source>
        <dbReference type="ARBA" id="ARBA00023033"/>
    </source>
</evidence>
<accession>A0AAV0NGU7</accession>
<dbReference type="GO" id="GO:0016705">
    <property type="term" value="F:oxidoreductase activity, acting on paired donors, with incorporation or reduction of molecular oxygen"/>
    <property type="evidence" value="ECO:0007669"/>
    <property type="project" value="InterPro"/>
</dbReference>
<dbReference type="Pfam" id="PF00067">
    <property type="entry name" value="p450"/>
    <property type="match status" value="1"/>
</dbReference>
<keyword evidence="3 8" id="KW-0349">Heme</keyword>
<dbReference type="AlphaFoldDB" id="A0AAV0NGU7"/>
<dbReference type="InterPro" id="IPR017972">
    <property type="entry name" value="Cyt_P450_CS"/>
</dbReference>
<keyword evidence="6 8" id="KW-0408">Iron</keyword>
<keyword evidence="11" id="KW-1185">Reference proteome</keyword>
<keyword evidence="4 8" id="KW-0479">Metal-binding</keyword>
<reference evidence="10" key="1">
    <citation type="submission" date="2022-08" db="EMBL/GenBank/DDBJ databases">
        <authorList>
            <person name="Gutierrez-Valencia J."/>
        </authorList>
    </citation>
    <scope>NUCLEOTIDE SEQUENCE</scope>
</reference>
<evidence type="ECO:0000313" key="11">
    <source>
        <dbReference type="Proteomes" id="UP001154282"/>
    </source>
</evidence>
<evidence type="ECO:0000256" key="2">
    <source>
        <dbReference type="ARBA" id="ARBA00010617"/>
    </source>
</evidence>
<evidence type="ECO:0000256" key="3">
    <source>
        <dbReference type="ARBA" id="ARBA00022617"/>
    </source>
</evidence>
<dbReference type="Gene3D" id="1.10.630.10">
    <property type="entry name" value="Cytochrome P450"/>
    <property type="match status" value="1"/>
</dbReference>
<dbReference type="InterPro" id="IPR036396">
    <property type="entry name" value="Cyt_P450_sf"/>
</dbReference>
<dbReference type="GO" id="GO:0005506">
    <property type="term" value="F:iron ion binding"/>
    <property type="evidence" value="ECO:0007669"/>
    <property type="project" value="InterPro"/>
</dbReference>
<sequence length="470" mass="54116">MLPTLICQMVNFHDYLAERLIKHGGTVEMQGPWFSDMDSIITSDPANIRHIMSGNFRNYPKGPIMKEIFEPLGPNGIFAVDGESWVFQRKTLQLLIACRRYRLLMEKAAHDKLENGIFPVLDHLADNESKIVDLQDVFQRFTFDVICMTVLGYNPSSLNIDLQDVPLAKAFDDIDKGMFERHVVPETMWKLQRLLGLGAEKRLAVATERFDKFLYDFISSRREKIVRQQTRMDKEESVDLLTEIMDKNDGVLVLTEDKFLRDMVLNLLGAGRSTIASTLVWLFWSLTNNPHVESKILAELNSNPPTLEKIHHRLYNEEEVNCLTYLHAAIMETLRLYPPLPINHKWAMEADLLPSGHHVRPKTRVFFSAYAMARMEDVWGPDCNEFKPERWITEKGEIQLVPSHRFATFNGGPRSCLGKEVSLIQLKIVAAAILWRYKIWVVDGHPVSVAMSTMLNMKHGLRVWISHRST</sequence>
<dbReference type="EMBL" id="CAMGYJ010000008">
    <property type="protein sequence ID" value="CAI0457833.1"/>
    <property type="molecule type" value="Genomic_DNA"/>
</dbReference>
<evidence type="ECO:0000256" key="8">
    <source>
        <dbReference type="PIRSR" id="PIRSR602401-1"/>
    </source>
</evidence>
<dbReference type="Proteomes" id="UP001154282">
    <property type="component" value="Unassembled WGS sequence"/>
</dbReference>
<dbReference type="PRINTS" id="PR00463">
    <property type="entry name" value="EP450I"/>
</dbReference>
<evidence type="ECO:0000256" key="6">
    <source>
        <dbReference type="ARBA" id="ARBA00023004"/>
    </source>
</evidence>
<evidence type="ECO:0000256" key="4">
    <source>
        <dbReference type="ARBA" id="ARBA00022723"/>
    </source>
</evidence>
<organism evidence="10 11">
    <name type="scientific">Linum tenue</name>
    <dbReference type="NCBI Taxonomy" id="586396"/>
    <lineage>
        <taxon>Eukaryota</taxon>
        <taxon>Viridiplantae</taxon>
        <taxon>Streptophyta</taxon>
        <taxon>Embryophyta</taxon>
        <taxon>Tracheophyta</taxon>
        <taxon>Spermatophyta</taxon>
        <taxon>Magnoliopsida</taxon>
        <taxon>eudicotyledons</taxon>
        <taxon>Gunneridae</taxon>
        <taxon>Pentapetalae</taxon>
        <taxon>rosids</taxon>
        <taxon>fabids</taxon>
        <taxon>Malpighiales</taxon>
        <taxon>Linaceae</taxon>
        <taxon>Linum</taxon>
    </lineage>
</organism>
<evidence type="ECO:0000256" key="5">
    <source>
        <dbReference type="ARBA" id="ARBA00023002"/>
    </source>
</evidence>
<evidence type="ECO:0000313" key="10">
    <source>
        <dbReference type="EMBL" id="CAI0457833.1"/>
    </source>
</evidence>
<dbReference type="GO" id="GO:0004497">
    <property type="term" value="F:monooxygenase activity"/>
    <property type="evidence" value="ECO:0007669"/>
    <property type="project" value="UniProtKB-KW"/>
</dbReference>
<dbReference type="InterPro" id="IPR002401">
    <property type="entry name" value="Cyt_P450_E_grp-I"/>
</dbReference>
<comment type="similarity">
    <text evidence="2 9">Belongs to the cytochrome P450 family.</text>
</comment>
<feature type="binding site" description="axial binding residue" evidence="8">
    <location>
        <position position="416"/>
    </location>
    <ligand>
        <name>heme</name>
        <dbReference type="ChEBI" id="CHEBI:30413"/>
    </ligand>
    <ligandPart>
        <name>Fe</name>
        <dbReference type="ChEBI" id="CHEBI:18248"/>
    </ligandPart>
</feature>